<protein>
    <submittedName>
        <fullName evidence="1">Uncharacterized protein</fullName>
    </submittedName>
</protein>
<dbReference type="EMBL" id="CM020619">
    <property type="protein sequence ID" value="KAK1863974.1"/>
    <property type="molecule type" value="Genomic_DNA"/>
</dbReference>
<gene>
    <name evidence="1" type="ORF">I4F81_006526</name>
</gene>
<reference evidence="1" key="1">
    <citation type="submission" date="2019-11" db="EMBL/GenBank/DDBJ databases">
        <title>Nori genome reveals adaptations in red seaweeds to the harsh intertidal environment.</title>
        <authorList>
            <person name="Wang D."/>
            <person name="Mao Y."/>
        </authorList>
    </citation>
    <scope>NUCLEOTIDE SEQUENCE</scope>
    <source>
        <tissue evidence="1">Gametophyte</tissue>
    </source>
</reference>
<name>A0ACC3C0Y6_PYRYE</name>
<dbReference type="Proteomes" id="UP000798662">
    <property type="component" value="Chromosome 2"/>
</dbReference>
<accession>A0ACC3C0Y6</accession>
<evidence type="ECO:0000313" key="2">
    <source>
        <dbReference type="Proteomes" id="UP000798662"/>
    </source>
</evidence>
<organism evidence="1 2">
    <name type="scientific">Pyropia yezoensis</name>
    <name type="common">Susabi-nori</name>
    <name type="synonym">Porphyra yezoensis</name>
    <dbReference type="NCBI Taxonomy" id="2788"/>
    <lineage>
        <taxon>Eukaryota</taxon>
        <taxon>Rhodophyta</taxon>
        <taxon>Bangiophyceae</taxon>
        <taxon>Bangiales</taxon>
        <taxon>Bangiaceae</taxon>
        <taxon>Pyropia</taxon>
    </lineage>
</organism>
<proteinExistence type="predicted"/>
<keyword evidence="2" id="KW-1185">Reference proteome</keyword>
<comment type="caution">
    <text evidence="1">The sequence shown here is derived from an EMBL/GenBank/DDBJ whole genome shotgun (WGS) entry which is preliminary data.</text>
</comment>
<evidence type="ECO:0000313" key="1">
    <source>
        <dbReference type="EMBL" id="KAK1863974.1"/>
    </source>
</evidence>
<sequence length="617" mass="58500">MNDAARSSANGIADGDDGGGGSGGWVADGGAASPPPDATLPMTAAALGEVARQFAGAYTRLNGRSMGETPAVAAVGMGVAALARKAAARHAPATAAGAAAAAVPPPPPPVSAAEVRRLRHYLVLAAASYAPTPTAALAAAPTLDRSVGILDGRWAASPYHPAYFVAVDAATDAVVVAVRGTRTLGDVLTNLTASTDDAFLGRHAAHRGVAAAAAALATRLSPRLADALRRHRPAGGVVLVGHSLGGAIASLLAAALRAADSGGVLAGLTCVAYAPPPCADAALAAALPGVTAVVLGDDAVPRLSAASVDRLVARAADARWAGVVGDDVSRGLHGWLGGTFGAPAVDALGGVIRSHGGGAAAAACGALADWAAAQGGGGGGAAAAAAAGGVRGGAGGGGAGGSGSAGGLWRAAMAVTSLTASLAGRQIAAGVAAAGGEGGGRGAGVPAGAPAGASAARRATPSTDGGGRSYADIWAAATVAGATARPLRPPARGRGGGGGGDDGTRGGGDGGGDARRGDGWTVARAYGVPTADVEAHIVGPLPPDLYIVGRILLLDRVAGPAGGGPTPAVASSLVSPTAPELRDVPVSEWMLADHATAALGRALASLYPAAADGAGGL</sequence>